<accession>A0A8T7LXK3</accession>
<evidence type="ECO:0000313" key="2">
    <source>
        <dbReference type="EMBL" id="NWJ44942.1"/>
    </source>
</evidence>
<dbReference type="InterPro" id="IPR011990">
    <property type="entry name" value="TPR-like_helical_dom_sf"/>
</dbReference>
<dbReference type="AlphaFoldDB" id="A0A8T7LXK3"/>
<gene>
    <name evidence="2" type="ORF">HXX08_03600</name>
    <name evidence="3" type="ORF">OZ401_000068</name>
</gene>
<feature type="transmembrane region" description="Helical" evidence="1">
    <location>
        <begin position="297"/>
        <end position="322"/>
    </location>
</feature>
<dbReference type="Proteomes" id="UP000521676">
    <property type="component" value="Unassembled WGS sequence"/>
</dbReference>
<dbReference type="Proteomes" id="UP001431572">
    <property type="component" value="Chromosome 1"/>
</dbReference>
<evidence type="ECO:0000313" key="4">
    <source>
        <dbReference type="Proteomes" id="UP000521676"/>
    </source>
</evidence>
<evidence type="ECO:0000313" key="3">
    <source>
        <dbReference type="EMBL" id="WJW66823.1"/>
    </source>
</evidence>
<dbReference type="EMBL" id="CP128399">
    <property type="protein sequence ID" value="WJW66823.1"/>
    <property type="molecule type" value="Genomic_DNA"/>
</dbReference>
<keyword evidence="5" id="KW-1185">Reference proteome</keyword>
<sequence length="325" mass="35535">MQDDLKRLDSALASLVAGRKNTALRLLSTVVAKEPANQQAWLYLSLAQPREKAQQALDQLLKLNPAHQTAITLSLKLKENPEAELLLSDILSEAEIAVLAASNEATKPVRKAGRPSRKAKAVLEVDSKPIEFVEAAVELTETEFEAAVTTFAENDLTHPATAQMPLEDDAQQTPALAETTTTFEPIIVPSDEPLPTLGEISEPLTFETDYTFFFDTERVQEKNNPVATPILQASTKTATPPQNSVITASADSSVSAALANDDFWKRAAAQFNSPYTLRGVGKLNPRPVRRTRGPTRAFVSVTNFGLLMIMLASIILLVYLYLLFF</sequence>
<protein>
    <recommendedName>
        <fullName evidence="6">Tetratricopeptide repeat protein</fullName>
    </recommendedName>
</protein>
<evidence type="ECO:0000313" key="5">
    <source>
        <dbReference type="Proteomes" id="UP001431572"/>
    </source>
</evidence>
<name>A0A8T7LXK3_9CHLR</name>
<evidence type="ECO:0000256" key="1">
    <source>
        <dbReference type="SAM" id="Phobius"/>
    </source>
</evidence>
<dbReference type="SUPFAM" id="SSF48452">
    <property type="entry name" value="TPR-like"/>
    <property type="match status" value="1"/>
</dbReference>
<dbReference type="RefSeq" id="WP_341468716.1">
    <property type="nucleotide sequence ID" value="NZ_CP128399.1"/>
</dbReference>
<keyword evidence="1" id="KW-0472">Membrane</keyword>
<reference evidence="3" key="2">
    <citation type="journal article" date="2024" name="Nature">
        <title>Anoxygenic phototroph of the Chloroflexota uses a type I reaction centre.</title>
        <authorList>
            <person name="Tsuji J.M."/>
            <person name="Shaw N.A."/>
            <person name="Nagashima S."/>
            <person name="Venkiteswaran J.J."/>
            <person name="Schiff S.L."/>
            <person name="Watanabe T."/>
            <person name="Fukui M."/>
            <person name="Hanada S."/>
            <person name="Tank M."/>
            <person name="Neufeld J.D."/>
        </authorList>
    </citation>
    <scope>NUCLEOTIDE SEQUENCE</scope>
    <source>
        <strain evidence="3">L227-S17</strain>
    </source>
</reference>
<organism evidence="2 4">
    <name type="scientific">Candidatus Chlorohelix allophototropha</name>
    <dbReference type="NCBI Taxonomy" id="3003348"/>
    <lineage>
        <taxon>Bacteria</taxon>
        <taxon>Bacillati</taxon>
        <taxon>Chloroflexota</taxon>
        <taxon>Chloroflexia</taxon>
        <taxon>Candidatus Chloroheliales</taxon>
        <taxon>Candidatus Chloroheliaceae</taxon>
        <taxon>Candidatus Chlorohelix</taxon>
    </lineage>
</organism>
<dbReference type="EMBL" id="JACATZ010000001">
    <property type="protein sequence ID" value="NWJ44942.1"/>
    <property type="molecule type" value="Genomic_DNA"/>
</dbReference>
<keyword evidence="1" id="KW-1133">Transmembrane helix</keyword>
<evidence type="ECO:0008006" key="6">
    <source>
        <dbReference type="Google" id="ProtNLM"/>
    </source>
</evidence>
<keyword evidence="1" id="KW-0812">Transmembrane</keyword>
<reference evidence="2 4" key="1">
    <citation type="submission" date="2020-06" db="EMBL/GenBank/DDBJ databases">
        <title>Anoxygenic phototrophic Chloroflexota member uses a Type I reaction center.</title>
        <authorList>
            <person name="Tsuji J.M."/>
            <person name="Shaw N.A."/>
            <person name="Nagashima S."/>
            <person name="Venkiteswaran J."/>
            <person name="Schiff S.L."/>
            <person name="Hanada S."/>
            <person name="Tank M."/>
            <person name="Neufeld J.D."/>
        </authorList>
    </citation>
    <scope>NUCLEOTIDE SEQUENCE [LARGE SCALE GENOMIC DNA]</scope>
    <source>
        <strain evidence="2">L227-S17</strain>
    </source>
</reference>
<proteinExistence type="predicted"/>